<dbReference type="Proteomes" id="UP000295606">
    <property type="component" value="Unassembled WGS sequence"/>
</dbReference>
<accession>A0A4R5L3B6</accession>
<sequence length="112" mass="11971">MGQAKQRGSQEQRIAQAKAKVDALRPEKLVCGACRTAFSDFDALDTRNMAGIQAAFGGICPSCGETVLSFSGEKDAVANAMLAWQDAMENESKLGKQSSTGEHVPFDEQKDS</sequence>
<dbReference type="OrthoDB" id="9180730at2"/>
<reference evidence="2 3" key="1">
    <citation type="submission" date="2019-03" db="EMBL/GenBank/DDBJ databases">
        <title>Paraburkholderia sp. isolated from native Mimosa gymnas in Guartela State Park, Brazil.</title>
        <authorList>
            <person name="Paulitsch F."/>
            <person name="Hungria M."/>
            <person name="Delamuta J.R.M."/>
            <person name="Ribeiro R.A."/>
            <person name="Dall'Agnol R."/>
            <person name="Silva J.S.B."/>
        </authorList>
    </citation>
    <scope>NUCLEOTIDE SEQUENCE [LARGE SCALE GENOMIC DNA]</scope>
    <source>
        <strain evidence="2 3">CNPSo 3008</strain>
    </source>
</reference>
<evidence type="ECO:0000256" key="1">
    <source>
        <dbReference type="SAM" id="MobiDB-lite"/>
    </source>
</evidence>
<dbReference type="AlphaFoldDB" id="A0A4R5L3B6"/>
<gene>
    <name evidence="2" type="ORF">E1N52_38970</name>
</gene>
<protein>
    <submittedName>
        <fullName evidence="2">Uncharacterized protein</fullName>
    </submittedName>
</protein>
<dbReference type="RefSeq" id="WP_133189955.1">
    <property type="nucleotide sequence ID" value="NZ_SMOD01000057.1"/>
</dbReference>
<feature type="region of interest" description="Disordered" evidence="1">
    <location>
        <begin position="90"/>
        <end position="112"/>
    </location>
</feature>
<evidence type="ECO:0000313" key="3">
    <source>
        <dbReference type="Proteomes" id="UP000295606"/>
    </source>
</evidence>
<comment type="caution">
    <text evidence="2">The sequence shown here is derived from an EMBL/GenBank/DDBJ whole genome shotgun (WGS) entry which is preliminary data.</text>
</comment>
<organism evidence="2 3">
    <name type="scientific">Paraburkholderia guartelaensis</name>
    <dbReference type="NCBI Taxonomy" id="2546446"/>
    <lineage>
        <taxon>Bacteria</taxon>
        <taxon>Pseudomonadati</taxon>
        <taxon>Pseudomonadota</taxon>
        <taxon>Betaproteobacteria</taxon>
        <taxon>Burkholderiales</taxon>
        <taxon>Burkholderiaceae</taxon>
        <taxon>Paraburkholderia</taxon>
    </lineage>
</organism>
<proteinExistence type="predicted"/>
<name>A0A4R5L3B6_9BURK</name>
<evidence type="ECO:0000313" key="2">
    <source>
        <dbReference type="EMBL" id="TDG02623.1"/>
    </source>
</evidence>
<dbReference type="EMBL" id="SMOD01000057">
    <property type="protein sequence ID" value="TDG02623.1"/>
    <property type="molecule type" value="Genomic_DNA"/>
</dbReference>